<evidence type="ECO:0000256" key="2">
    <source>
        <dbReference type="ARBA" id="ARBA00004117"/>
    </source>
</evidence>
<dbReference type="NCBIfam" id="NF003676">
    <property type="entry name" value="PRK05303.1"/>
    <property type="match status" value="1"/>
</dbReference>
<keyword evidence="7" id="KW-0282">Flagellum</keyword>
<keyword evidence="8" id="KW-1185">Reference proteome</keyword>
<evidence type="ECO:0000313" key="8">
    <source>
        <dbReference type="Proteomes" id="UP000054785"/>
    </source>
</evidence>
<protein>
    <recommendedName>
        <fullName evidence="6">Flagellar P-ring protein</fullName>
    </recommendedName>
    <alternativeName>
        <fullName evidence="6">Basal body P-ring protein</fullName>
    </alternativeName>
</protein>
<evidence type="ECO:0000313" key="7">
    <source>
        <dbReference type="EMBL" id="KTD02071.1"/>
    </source>
</evidence>
<dbReference type="OrthoDB" id="9786431at2"/>
<dbReference type="STRING" id="45065.Lgee_0763"/>
<evidence type="ECO:0000256" key="5">
    <source>
        <dbReference type="ARBA" id="ARBA00023143"/>
    </source>
</evidence>
<name>A0A0W0U375_9GAMM</name>
<comment type="function">
    <text evidence="1 6">Assembles around the rod to form the L-ring and probably protects the motor/basal body from shearing forces during rotation.</text>
</comment>
<dbReference type="Proteomes" id="UP000054785">
    <property type="component" value="Unassembled WGS sequence"/>
</dbReference>
<dbReference type="PRINTS" id="PR01010">
    <property type="entry name" value="FLGPRINGFLGI"/>
</dbReference>
<dbReference type="AlphaFoldDB" id="A0A0W0U375"/>
<feature type="chain" id="PRO_5041748141" description="Flagellar P-ring protein" evidence="6">
    <location>
        <begin position="26"/>
        <end position="380"/>
    </location>
</feature>
<reference evidence="7 8" key="1">
    <citation type="submission" date="2015-11" db="EMBL/GenBank/DDBJ databases">
        <title>Genomic analysis of 38 Legionella species identifies large and diverse effector repertoires.</title>
        <authorList>
            <person name="Burstein D."/>
            <person name="Amaro F."/>
            <person name="Zusman T."/>
            <person name="Lifshitz Z."/>
            <person name="Cohen O."/>
            <person name="Gilbert J.A."/>
            <person name="Pupko T."/>
            <person name="Shuman H.A."/>
            <person name="Segal G."/>
        </authorList>
    </citation>
    <scope>NUCLEOTIDE SEQUENCE [LARGE SCALE GENOMIC DNA]</scope>
    <source>
        <strain evidence="7 8">ATCC 49504</strain>
    </source>
</reference>
<dbReference type="GO" id="GO:0030288">
    <property type="term" value="C:outer membrane-bounded periplasmic space"/>
    <property type="evidence" value="ECO:0007669"/>
    <property type="project" value="InterPro"/>
</dbReference>
<dbReference type="PATRIC" id="fig|45065.4.peg.819"/>
<dbReference type="GO" id="GO:0009428">
    <property type="term" value="C:bacterial-type flagellum basal body, distal rod, P ring"/>
    <property type="evidence" value="ECO:0007669"/>
    <property type="project" value="InterPro"/>
</dbReference>
<dbReference type="RefSeq" id="WP_035902485.1">
    <property type="nucleotide sequence ID" value="NZ_CAAAHN010000021.1"/>
</dbReference>
<gene>
    <name evidence="6" type="primary">flgI</name>
    <name evidence="7" type="ORF">Lgee_0763</name>
</gene>
<dbReference type="Pfam" id="PF02119">
    <property type="entry name" value="FlgI"/>
    <property type="match status" value="1"/>
</dbReference>
<comment type="caution">
    <text evidence="7">The sequence shown here is derived from an EMBL/GenBank/DDBJ whole genome shotgun (WGS) entry which is preliminary data.</text>
</comment>
<dbReference type="InterPro" id="IPR001782">
    <property type="entry name" value="Flag_FlgI"/>
</dbReference>
<dbReference type="GO" id="GO:0005198">
    <property type="term" value="F:structural molecule activity"/>
    <property type="evidence" value="ECO:0007669"/>
    <property type="project" value="InterPro"/>
</dbReference>
<evidence type="ECO:0000256" key="1">
    <source>
        <dbReference type="ARBA" id="ARBA00002591"/>
    </source>
</evidence>
<keyword evidence="4 6" id="KW-0732">Signal</keyword>
<keyword evidence="7" id="KW-0969">Cilium</keyword>
<evidence type="ECO:0000256" key="6">
    <source>
        <dbReference type="HAMAP-Rule" id="MF_00416"/>
    </source>
</evidence>
<dbReference type="PANTHER" id="PTHR30381:SF0">
    <property type="entry name" value="FLAGELLAR P-RING PROTEIN"/>
    <property type="match status" value="1"/>
</dbReference>
<accession>A0A0W0U375</accession>
<organism evidence="7 8">
    <name type="scientific">Legionella geestiana</name>
    <dbReference type="NCBI Taxonomy" id="45065"/>
    <lineage>
        <taxon>Bacteria</taxon>
        <taxon>Pseudomonadati</taxon>
        <taxon>Pseudomonadota</taxon>
        <taxon>Gammaproteobacteria</taxon>
        <taxon>Legionellales</taxon>
        <taxon>Legionellaceae</taxon>
        <taxon>Legionella</taxon>
    </lineage>
</organism>
<proteinExistence type="inferred from homology"/>
<dbReference type="EMBL" id="LNYC01000022">
    <property type="protein sequence ID" value="KTD02071.1"/>
    <property type="molecule type" value="Genomic_DNA"/>
</dbReference>
<evidence type="ECO:0000256" key="4">
    <source>
        <dbReference type="ARBA" id="ARBA00022729"/>
    </source>
</evidence>
<feature type="signal peptide" evidence="6">
    <location>
        <begin position="1"/>
        <end position="25"/>
    </location>
</feature>
<sequence length="380" mass="40259" precursor="true">MKCDVRLQKILMLVILLVAAVSVHAARIKDITTIAGIRENQLIGYGLVVGLDGTGDRANQAPFTDQTFRNMLLQFGIRLPEGRSGQLKNIAAVAVSANLPPFARIGQRIDVTISSLGNATSLRGGTLLLVPLRGADNQIYAMAQGNVVIPGFGAQGSNGTKVSVNSTGTGRIPNGATVEKLVEMPYIQNGYITFELNQPDFTTAQRITDTINKELGYKAAQPVDAGAVAVRTGNLGVQKDNFLHRNSFVSFISDLENLNVQPGEVAAKVIFNSRTGTLVVGQDVTVSPVAVAHGNLSVSISETPVVSQPQPFARGRTVVTSDSDVQINQQKSQAFLFQPGASLKEIVDAINRVGAAPDDLIAILEAIKSSGALHAELEII</sequence>
<dbReference type="HAMAP" id="MF_00416">
    <property type="entry name" value="FlgI"/>
    <property type="match status" value="1"/>
</dbReference>
<comment type="subunit">
    <text evidence="6">The basal body constitutes a major portion of the flagellar organelle and consists of four rings (L,P,S, and M) mounted on a central rod.</text>
</comment>
<keyword evidence="5 6" id="KW-0975">Bacterial flagellum</keyword>
<dbReference type="PANTHER" id="PTHR30381">
    <property type="entry name" value="FLAGELLAR P-RING PERIPLASMIC PROTEIN FLGI"/>
    <property type="match status" value="1"/>
</dbReference>
<keyword evidence="7" id="KW-0966">Cell projection</keyword>
<comment type="subcellular location">
    <subcellularLocation>
        <location evidence="2 6">Bacterial flagellum basal body</location>
    </subcellularLocation>
</comment>
<comment type="similarity">
    <text evidence="3 6">Belongs to the FlgI family.</text>
</comment>
<evidence type="ECO:0000256" key="3">
    <source>
        <dbReference type="ARBA" id="ARBA00008994"/>
    </source>
</evidence>
<dbReference type="GO" id="GO:0071973">
    <property type="term" value="P:bacterial-type flagellum-dependent cell motility"/>
    <property type="evidence" value="ECO:0007669"/>
    <property type="project" value="InterPro"/>
</dbReference>